<dbReference type="OrthoDB" id="3787729at2"/>
<comment type="catalytic activity">
    <reaction evidence="14">
        <text>D-maltose + ATP = alpha-maltose 1-phosphate + ADP + H(+)</text>
        <dbReference type="Rhea" id="RHEA:31915"/>
        <dbReference type="ChEBI" id="CHEBI:15378"/>
        <dbReference type="ChEBI" id="CHEBI:17306"/>
        <dbReference type="ChEBI" id="CHEBI:30616"/>
        <dbReference type="ChEBI" id="CHEBI:63576"/>
        <dbReference type="ChEBI" id="CHEBI:456216"/>
        <dbReference type="EC" id="2.7.1.175"/>
    </reaction>
</comment>
<evidence type="ECO:0000256" key="11">
    <source>
        <dbReference type="ARBA" id="ARBA00023056"/>
    </source>
</evidence>
<comment type="subunit">
    <text evidence="3">Monomer.</text>
</comment>
<dbReference type="GO" id="GO:0005978">
    <property type="term" value="P:glycogen biosynthetic process"/>
    <property type="evidence" value="ECO:0007669"/>
    <property type="project" value="UniProtKB-UniPathway"/>
</dbReference>
<dbReference type="InterPro" id="IPR011009">
    <property type="entry name" value="Kinase-like_dom_sf"/>
</dbReference>
<evidence type="ECO:0000256" key="2">
    <source>
        <dbReference type="ARBA" id="ARBA00006219"/>
    </source>
</evidence>
<feature type="domain" description="Maltokinase N-terminal cap" evidence="15">
    <location>
        <begin position="11"/>
        <end position="94"/>
    </location>
</feature>
<dbReference type="InterPro" id="IPR040999">
    <property type="entry name" value="Mak_N_cap"/>
</dbReference>
<accession>A0A498C1Z7</accession>
<keyword evidence="6" id="KW-0321">Glycogen metabolism</keyword>
<comment type="similarity">
    <text evidence="2">Belongs to the aminoglycoside phosphotransferase family.</text>
</comment>
<dbReference type="AlphaFoldDB" id="A0A498C1Z7"/>
<evidence type="ECO:0000259" key="15">
    <source>
        <dbReference type="Pfam" id="PF18085"/>
    </source>
</evidence>
<comment type="caution">
    <text evidence="16">The sequence shown here is derived from an EMBL/GenBank/DDBJ whole genome shotgun (WGS) entry which is preliminary data.</text>
</comment>
<evidence type="ECO:0000313" key="16">
    <source>
        <dbReference type="EMBL" id="RLK49127.1"/>
    </source>
</evidence>
<dbReference type="Pfam" id="PF18085">
    <property type="entry name" value="Mak_N_cap"/>
    <property type="match status" value="1"/>
</dbReference>
<keyword evidence="9" id="KW-0418">Kinase</keyword>
<organism evidence="16 17">
    <name type="scientific">Microbacterium telephonicum</name>
    <dbReference type="NCBI Taxonomy" id="1714841"/>
    <lineage>
        <taxon>Bacteria</taxon>
        <taxon>Bacillati</taxon>
        <taxon>Actinomycetota</taxon>
        <taxon>Actinomycetes</taxon>
        <taxon>Micrococcales</taxon>
        <taxon>Microbacteriaceae</taxon>
        <taxon>Microbacterium</taxon>
    </lineage>
</organism>
<dbReference type="GO" id="GO:0005524">
    <property type="term" value="F:ATP binding"/>
    <property type="evidence" value="ECO:0007669"/>
    <property type="project" value="UniProtKB-KW"/>
</dbReference>
<evidence type="ECO:0000256" key="14">
    <source>
        <dbReference type="ARBA" id="ARBA00049067"/>
    </source>
</evidence>
<evidence type="ECO:0000256" key="13">
    <source>
        <dbReference type="ARBA" id="ARBA00031251"/>
    </source>
</evidence>
<comment type="pathway">
    <text evidence="1">Glycan biosynthesis; glycogen biosynthesis.</text>
</comment>
<dbReference type="RefSeq" id="WP_121058119.1">
    <property type="nucleotide sequence ID" value="NZ_RCDB01000002.1"/>
</dbReference>
<keyword evidence="11" id="KW-0320">Glycogen biosynthesis</keyword>
<dbReference type="EMBL" id="RCDB01000002">
    <property type="protein sequence ID" value="RLK49127.1"/>
    <property type="molecule type" value="Genomic_DNA"/>
</dbReference>
<evidence type="ECO:0000256" key="7">
    <source>
        <dbReference type="ARBA" id="ARBA00022679"/>
    </source>
</evidence>
<sequence>MDSTVACLAEWMPRQRWYSATGTRPHLRVAAVHDLESPDPAARVLVHVVVDEAADPVVVYQVPIVARPTAAVVAAENVVGRLADGTTLVDGPHDRAYQDAVSTRLLPGVSAAATVLAGEQSNTSVIYAPAGGVPIIAKVFRRLQPGVNPDVEVQTALGAAGSSHVPRVVGHLETMWRPGVDGPDERGAAVFAQEYFPDVEDAWRVALVAATAGTPFTSQAHALGAATADVHADLARLFPIAAADDAQRAAIRAAWDRRLRIAMAEVPELAAHRDAVDAVYTRATRIAWPPLQRIHGDFHLGQVLQVPGRGWVLLDFEGEPLRPIAERRAPDAAARDVAGMLRSFDYIAGALPEVPAVEEWALSARRAFLGGYEDRSGTPATGPLLDAFELDKAVYEAIYEARNRPDWIAIPLAAVERLARRGQTSG</sequence>
<dbReference type="EC" id="2.7.1.175" evidence="4"/>
<dbReference type="Proteomes" id="UP000273158">
    <property type="component" value="Unassembled WGS sequence"/>
</dbReference>
<dbReference type="Gene3D" id="3.90.1200.10">
    <property type="match status" value="1"/>
</dbReference>
<dbReference type="GO" id="GO:0016301">
    <property type="term" value="F:kinase activity"/>
    <property type="evidence" value="ECO:0007669"/>
    <property type="project" value="UniProtKB-KW"/>
</dbReference>
<evidence type="ECO:0000256" key="10">
    <source>
        <dbReference type="ARBA" id="ARBA00022840"/>
    </source>
</evidence>
<keyword evidence="7" id="KW-0808">Transferase</keyword>
<evidence type="ECO:0000313" key="17">
    <source>
        <dbReference type="Proteomes" id="UP000273158"/>
    </source>
</evidence>
<name>A0A498C1Z7_9MICO</name>
<evidence type="ECO:0000256" key="4">
    <source>
        <dbReference type="ARBA" id="ARBA00011962"/>
    </source>
</evidence>
<evidence type="ECO:0000256" key="3">
    <source>
        <dbReference type="ARBA" id="ARBA00011245"/>
    </source>
</evidence>
<keyword evidence="8" id="KW-0547">Nucleotide-binding</keyword>
<keyword evidence="12" id="KW-0119">Carbohydrate metabolism</keyword>
<reference evidence="16 17" key="1">
    <citation type="journal article" date="2015" name="Stand. Genomic Sci.">
        <title>Genomic Encyclopedia of Bacterial and Archaeal Type Strains, Phase III: the genomes of soil and plant-associated and newly described type strains.</title>
        <authorList>
            <person name="Whitman W.B."/>
            <person name="Woyke T."/>
            <person name="Klenk H.P."/>
            <person name="Zhou Y."/>
            <person name="Lilburn T.G."/>
            <person name="Beck B.J."/>
            <person name="De Vos P."/>
            <person name="Vandamme P."/>
            <person name="Eisen J.A."/>
            <person name="Garrity G."/>
            <person name="Hugenholtz P."/>
            <person name="Kyrpides N.C."/>
        </authorList>
    </citation>
    <scope>NUCLEOTIDE SEQUENCE [LARGE SCALE GENOMIC DNA]</scope>
    <source>
        <strain evidence="16 17">S2T63</strain>
    </source>
</reference>
<gene>
    <name evidence="16" type="ORF">C7474_1261</name>
</gene>
<dbReference type="SUPFAM" id="SSF56112">
    <property type="entry name" value="Protein kinase-like (PK-like)"/>
    <property type="match status" value="1"/>
</dbReference>
<protein>
    <recommendedName>
        <fullName evidence="5">Maltokinase</fullName>
        <ecNumber evidence="4">2.7.1.175</ecNumber>
    </recommendedName>
    <alternativeName>
        <fullName evidence="13">Maltose-1-phosphate synthase</fullName>
    </alternativeName>
</protein>
<proteinExistence type="inferred from homology"/>
<evidence type="ECO:0000256" key="5">
    <source>
        <dbReference type="ARBA" id="ARBA00013882"/>
    </source>
</evidence>
<keyword evidence="17" id="KW-1185">Reference proteome</keyword>
<evidence type="ECO:0000256" key="1">
    <source>
        <dbReference type="ARBA" id="ARBA00004964"/>
    </source>
</evidence>
<keyword evidence="10" id="KW-0067">ATP-binding</keyword>
<evidence type="ECO:0000256" key="12">
    <source>
        <dbReference type="ARBA" id="ARBA00023277"/>
    </source>
</evidence>
<evidence type="ECO:0000256" key="9">
    <source>
        <dbReference type="ARBA" id="ARBA00022777"/>
    </source>
</evidence>
<dbReference type="UniPathway" id="UPA00164"/>
<evidence type="ECO:0000256" key="6">
    <source>
        <dbReference type="ARBA" id="ARBA00022600"/>
    </source>
</evidence>
<evidence type="ECO:0000256" key="8">
    <source>
        <dbReference type="ARBA" id="ARBA00022741"/>
    </source>
</evidence>